<sequence length="181" mass="18531">MIALNSSGEKLMKLRTLTTSALVVASIVFSAGIAAAQTTGTNGSYIGAGIAAGATSGGQRNDDAQFGGNVQGRYAVPNAPVSLRGAVLFGGDTTSLMPIVTYDAPIAKNTNVYLGGGYSFLTNEGHNTPLGNRNAPVVTLGVESEVSKNIIAYGDAKWGIDAYKNSDADAVSFQAGLGYRF</sequence>
<name>A0A2H6LIK0_9NOSO</name>
<protein>
    <submittedName>
        <fullName evidence="4">Outer membrane insertion C-terminal signal</fullName>
    </submittedName>
</protein>
<reference evidence="5" key="1">
    <citation type="journal article" date="2018" name="Genome Announc.">
        <title>Draft Genome Sequence of the Nitrogen-Fixing and Hormogonia-Inducing Cyanobacterium Nostoc cycadae Strain WK-1, Isolated from the Coralloid Roots of Cycas revoluta.</title>
        <authorList>
            <person name="Kanesaki Y."/>
            <person name="Hirose M."/>
            <person name="Hirose Y."/>
            <person name="Fujisawa T."/>
            <person name="Nakamura Y."/>
            <person name="Watanabe S."/>
            <person name="Matsunaga S."/>
            <person name="Uchida H."/>
            <person name="Murakami A."/>
        </authorList>
    </citation>
    <scope>NUCLEOTIDE SEQUENCE [LARGE SCALE GENOMIC DNA]</scope>
    <source>
        <strain evidence="5">WK-1</strain>
    </source>
</reference>
<feature type="chain" id="PRO_5014129077" evidence="2">
    <location>
        <begin position="37"/>
        <end position="181"/>
    </location>
</feature>
<keyword evidence="1 2" id="KW-0732">Signal</keyword>
<feature type="domain" description="Outer membrane protein beta-barrel" evidence="3">
    <location>
        <begin position="23"/>
        <end position="181"/>
    </location>
</feature>
<keyword evidence="5" id="KW-1185">Reference proteome</keyword>
<evidence type="ECO:0000259" key="3">
    <source>
        <dbReference type="Pfam" id="PF13505"/>
    </source>
</evidence>
<dbReference type="PROSITE" id="PS00695">
    <property type="entry name" value="ENT_VIR_OMP_2"/>
    <property type="match status" value="1"/>
</dbReference>
<dbReference type="InterPro" id="IPR011250">
    <property type="entry name" value="OMP/PagP_B-barrel"/>
</dbReference>
<evidence type="ECO:0000313" key="4">
    <source>
        <dbReference type="EMBL" id="GBE93041.1"/>
    </source>
</evidence>
<dbReference type="EMBL" id="BDGE01000044">
    <property type="protein sequence ID" value="GBE93041.1"/>
    <property type="molecule type" value="Genomic_DNA"/>
</dbReference>
<evidence type="ECO:0000256" key="2">
    <source>
        <dbReference type="SAM" id="SignalP"/>
    </source>
</evidence>
<organism evidence="4 5">
    <name type="scientific">Nostoc cycadae WK-1</name>
    <dbReference type="NCBI Taxonomy" id="1861711"/>
    <lineage>
        <taxon>Bacteria</taxon>
        <taxon>Bacillati</taxon>
        <taxon>Cyanobacteriota</taxon>
        <taxon>Cyanophyceae</taxon>
        <taxon>Nostocales</taxon>
        <taxon>Nostocaceae</taxon>
        <taxon>Nostoc</taxon>
    </lineage>
</organism>
<comment type="caution">
    <text evidence="4">The sequence shown here is derived from an EMBL/GenBank/DDBJ whole genome shotgun (WGS) entry which is preliminary data.</text>
</comment>
<feature type="signal peptide" evidence="2">
    <location>
        <begin position="1"/>
        <end position="36"/>
    </location>
</feature>
<proteinExistence type="predicted"/>
<dbReference type="InterPro" id="IPR000758">
    <property type="entry name" value="Enterovir_OMP"/>
</dbReference>
<accession>A0A2H6LIK0</accession>
<evidence type="ECO:0000313" key="5">
    <source>
        <dbReference type="Proteomes" id="UP000236527"/>
    </source>
</evidence>
<gene>
    <name evidence="4" type="ORF">NCWK1_2801</name>
</gene>
<dbReference type="Proteomes" id="UP000236527">
    <property type="component" value="Unassembled WGS sequence"/>
</dbReference>
<dbReference type="InterPro" id="IPR027385">
    <property type="entry name" value="Beta-barrel_OMP"/>
</dbReference>
<dbReference type="GO" id="GO:0044384">
    <property type="term" value="C:host outer membrane"/>
    <property type="evidence" value="ECO:0007669"/>
    <property type="project" value="InterPro"/>
</dbReference>
<dbReference type="AlphaFoldDB" id="A0A2H6LIK0"/>
<dbReference type="SUPFAM" id="SSF56925">
    <property type="entry name" value="OMPA-like"/>
    <property type="match status" value="1"/>
</dbReference>
<evidence type="ECO:0000256" key="1">
    <source>
        <dbReference type="ARBA" id="ARBA00022729"/>
    </source>
</evidence>
<dbReference type="Pfam" id="PF13505">
    <property type="entry name" value="OMP_b-brl"/>
    <property type="match status" value="1"/>
</dbReference>